<evidence type="ECO:0000256" key="1">
    <source>
        <dbReference type="SAM" id="MobiDB-lite"/>
    </source>
</evidence>
<feature type="region of interest" description="Disordered" evidence="1">
    <location>
        <begin position="752"/>
        <end position="798"/>
    </location>
</feature>
<organism evidence="2 3">
    <name type="scientific">Venturia inaequalis</name>
    <name type="common">Apple scab fungus</name>
    <dbReference type="NCBI Taxonomy" id="5025"/>
    <lineage>
        <taxon>Eukaryota</taxon>
        <taxon>Fungi</taxon>
        <taxon>Dikarya</taxon>
        <taxon>Ascomycota</taxon>
        <taxon>Pezizomycotina</taxon>
        <taxon>Dothideomycetes</taxon>
        <taxon>Pleosporomycetidae</taxon>
        <taxon>Venturiales</taxon>
        <taxon>Venturiaceae</taxon>
        <taxon>Venturia</taxon>
    </lineage>
</organism>
<sequence length="910" mass="101221">MSLKRSANHFDTPSPRRAKISRTGIRLDRGKTFEPKKLYTKHSESGVGDNYHSVSYPLALIPYSSWFVLHHGKGGKRNHQYTCSKCSKKRARITPHERKLFLVAERLSWHGFRGIVPAEEKALNEEQLWAVNFELGITDPAIEDRSSLVAGGKNSQANPFYPFQTEAEMEAALALLRHTNRLSELSFNMWLPTLDSMSMVINETENERPALNRISSSASNSIAGQPSIAMIEDKAQAPPTSSMLTPFKPSTPIEQSWLESVRPLVAFSHATVKKRDKYHKQSSIEEEAVKRLMAMAAKDPKIQRMMDDLGKADRKAIKAFGDLCTSVLSNIHDAWAPRSNRPRVGAKPLNSVAAASGCVPYGSSTQQLEKKDTHGVAKAIAARAASNPKLRTLLRKVASEKATKTEIAEFEKVYKDVEFEAAAEVQSNTQPSTPVTKAAVKGASSMLVTPNAPAGSNWPFPHHMEEPTPEKMMAKYSLFLQAVPPPVVHRISEIASLDESVEVLLAKAGNKTATPDEMKRFDNLVNLCYVHWTNDQKALELELSMPKSWEVHGMRDFTGGREKYRKLSAVQRGGVQSSLIHYMISRACDVRILNRLFSHISSGRSTQPENDIFLNIINCFERFFFNNNVLELQSTMTHLEIAIKDALIGDITYRYIPMLPDPVWTQTLADVAKTRAMLKRLYHLGPIAETYGENGLCWVDLANVVNPQDRIDVEKAAIPVADFKQMYPPVAAPSLNPSLTLGQQDTATYVQATNASSSSSSSSSQARFDSPRQQGSSSSIPAPFPTPPSSRNNNKSDPIEVLDDEKVSAPTGPLDFLKDKTLKPASSFRTLPEFYSLLDDIERTSYVGSRYLEMYAEYLHKECCNECWLRGMGVEIEEEVRKDVGKQQGGKASVDSGHDDDQGDENEEDL</sequence>
<protein>
    <submittedName>
        <fullName evidence="2">Uncharacterized protein</fullName>
    </submittedName>
</protein>
<dbReference type="Proteomes" id="UP000433883">
    <property type="component" value="Unassembled WGS sequence"/>
</dbReference>
<dbReference type="EMBL" id="WNWQ01000512">
    <property type="protein sequence ID" value="KAE9966701.1"/>
    <property type="molecule type" value="Genomic_DNA"/>
</dbReference>
<feature type="compositionally biased region" description="Polar residues" evidence="1">
    <location>
        <begin position="765"/>
        <end position="780"/>
    </location>
</feature>
<accession>A0A8H3YRB9</accession>
<feature type="compositionally biased region" description="Acidic residues" evidence="1">
    <location>
        <begin position="901"/>
        <end position="910"/>
    </location>
</feature>
<evidence type="ECO:0000313" key="2">
    <source>
        <dbReference type="EMBL" id="KAE9966701.1"/>
    </source>
</evidence>
<feature type="region of interest" description="Disordered" evidence="1">
    <location>
        <begin position="1"/>
        <end position="22"/>
    </location>
</feature>
<feature type="region of interest" description="Disordered" evidence="1">
    <location>
        <begin position="881"/>
        <end position="910"/>
    </location>
</feature>
<reference evidence="2 3" key="1">
    <citation type="submission" date="2019-11" db="EMBL/GenBank/DDBJ databases">
        <title>Venturia inaequalis Genome Resource.</title>
        <authorList>
            <person name="Lichtner F.J."/>
        </authorList>
    </citation>
    <scope>NUCLEOTIDE SEQUENCE [LARGE SCALE GENOMIC DNA]</scope>
    <source>
        <strain evidence="2">Bline_iso_100314</strain>
    </source>
</reference>
<comment type="caution">
    <text evidence="2">The sequence shown here is derived from an EMBL/GenBank/DDBJ whole genome shotgun (WGS) entry which is preliminary data.</text>
</comment>
<name>A0A8H3YRB9_VENIN</name>
<dbReference type="AlphaFoldDB" id="A0A8H3YRB9"/>
<proteinExistence type="predicted"/>
<evidence type="ECO:0000313" key="3">
    <source>
        <dbReference type="Proteomes" id="UP000433883"/>
    </source>
</evidence>
<gene>
    <name evidence="2" type="ORF">BLS_006862</name>
</gene>